<proteinExistence type="predicted"/>
<protein>
    <recommendedName>
        <fullName evidence="3">HTH cro/C1-type domain-containing protein</fullName>
    </recommendedName>
</protein>
<evidence type="ECO:0000313" key="4">
    <source>
        <dbReference type="EMBL" id="BFO22209.1"/>
    </source>
</evidence>
<dbReference type="Pfam" id="PF01381">
    <property type="entry name" value="HTH_3"/>
    <property type="match status" value="1"/>
</dbReference>
<dbReference type="CDD" id="cd00093">
    <property type="entry name" value="HTH_XRE"/>
    <property type="match status" value="1"/>
</dbReference>
<keyword evidence="1" id="KW-0238">DNA-binding</keyword>
<dbReference type="GO" id="GO:0005829">
    <property type="term" value="C:cytosol"/>
    <property type="evidence" value="ECO:0007669"/>
    <property type="project" value="TreeGrafter"/>
</dbReference>
<dbReference type="GO" id="GO:0003677">
    <property type="term" value="F:DNA binding"/>
    <property type="evidence" value="ECO:0007669"/>
    <property type="project" value="UniProtKB-KW"/>
</dbReference>
<dbReference type="PANTHER" id="PTHR46797">
    <property type="entry name" value="HTH-TYPE TRANSCRIPTIONAL REGULATOR"/>
    <property type="match status" value="1"/>
</dbReference>
<dbReference type="EMBL" id="AP035768">
    <property type="protein sequence ID" value="BFO22209.1"/>
    <property type="molecule type" value="Genomic_DNA"/>
</dbReference>
<evidence type="ECO:0000256" key="1">
    <source>
        <dbReference type="ARBA" id="ARBA00023125"/>
    </source>
</evidence>
<feature type="region of interest" description="Disordered" evidence="2">
    <location>
        <begin position="141"/>
        <end position="182"/>
    </location>
</feature>
<reference evidence="4" key="2">
    <citation type="submission" date="2024-07" db="EMBL/GenBank/DDBJ databases">
        <title>Streptomyces haneummycinica sp. nov., a new antibiotic-producing actinobacterium isolated from marine sediment.</title>
        <authorList>
            <person name="Uemura M."/>
            <person name="Hamada M."/>
            <person name="Hirano S."/>
            <person name="Kobayashi K."/>
            <person name="Ohshiro T."/>
            <person name="Kobayashi T."/>
            <person name="Terahara T."/>
        </authorList>
    </citation>
    <scope>NUCLEOTIDE SEQUENCE</scope>
    <source>
        <strain evidence="4">KM77-8</strain>
    </source>
</reference>
<feature type="domain" description="HTH cro/C1-type" evidence="3">
    <location>
        <begin position="66"/>
        <end position="119"/>
    </location>
</feature>
<dbReference type="InterPro" id="IPR010982">
    <property type="entry name" value="Lambda_DNA-bd_dom_sf"/>
</dbReference>
<accession>A0AAT9HX31</accession>
<dbReference type="PANTHER" id="PTHR46797:SF1">
    <property type="entry name" value="METHYLPHOSPHONATE SYNTHASE"/>
    <property type="match status" value="1"/>
</dbReference>
<dbReference type="Gene3D" id="1.10.260.40">
    <property type="entry name" value="lambda repressor-like DNA-binding domains"/>
    <property type="match status" value="1"/>
</dbReference>
<dbReference type="SUPFAM" id="SSF47413">
    <property type="entry name" value="lambda repressor-like DNA-binding domains"/>
    <property type="match status" value="1"/>
</dbReference>
<gene>
    <name evidence="4" type="ORF">SHKM778_85970</name>
</gene>
<feature type="compositionally biased region" description="Pro residues" evidence="2">
    <location>
        <begin position="171"/>
        <end position="182"/>
    </location>
</feature>
<dbReference type="GO" id="GO:0003700">
    <property type="term" value="F:DNA-binding transcription factor activity"/>
    <property type="evidence" value="ECO:0007669"/>
    <property type="project" value="TreeGrafter"/>
</dbReference>
<dbReference type="AlphaFoldDB" id="A0AAT9HX31"/>
<dbReference type="SMART" id="SM00530">
    <property type="entry name" value="HTH_XRE"/>
    <property type="match status" value="1"/>
</dbReference>
<organism evidence="4">
    <name type="scientific">Streptomyces haneummycinicus</name>
    <dbReference type="NCBI Taxonomy" id="3074435"/>
    <lineage>
        <taxon>Bacteria</taxon>
        <taxon>Bacillati</taxon>
        <taxon>Actinomycetota</taxon>
        <taxon>Actinomycetes</taxon>
        <taxon>Kitasatosporales</taxon>
        <taxon>Streptomycetaceae</taxon>
        <taxon>Streptomyces</taxon>
    </lineage>
</organism>
<dbReference type="InterPro" id="IPR050807">
    <property type="entry name" value="TransReg_Diox_bact_type"/>
</dbReference>
<evidence type="ECO:0000256" key="2">
    <source>
        <dbReference type="SAM" id="MobiDB-lite"/>
    </source>
</evidence>
<dbReference type="InterPro" id="IPR001387">
    <property type="entry name" value="Cro/C1-type_HTH"/>
</dbReference>
<dbReference type="PROSITE" id="PS50943">
    <property type="entry name" value="HTH_CROC1"/>
    <property type="match status" value="1"/>
</dbReference>
<sequence length="182" mass="19392">MLKSGTPGRLLHNLTAFFGSCMRLLHIEHSGSDGAGTAGKYQETRGVAEKLPGARESLEESLGRAVRRRREESGMTQVGLATRSGLTQAAISRLERGRSMPTLPLLERIAEAFGAALQLTVRPGRGVAVSFLDPEGARAADDGTALTRQNPYRPVPLPLSFAARPPHHRPAPCPAPGSRPAD</sequence>
<name>A0AAT9HX31_9ACTN</name>
<reference evidence="4" key="1">
    <citation type="submission" date="2024-06" db="EMBL/GenBank/DDBJ databases">
        <authorList>
            <consortium name="consrtm"/>
            <person name="Uemura M."/>
            <person name="Terahara T."/>
        </authorList>
    </citation>
    <scope>NUCLEOTIDE SEQUENCE</scope>
    <source>
        <strain evidence="4">KM77-8</strain>
    </source>
</reference>
<dbReference type="PROSITE" id="PS51257">
    <property type="entry name" value="PROKAR_LIPOPROTEIN"/>
    <property type="match status" value="1"/>
</dbReference>
<evidence type="ECO:0000259" key="3">
    <source>
        <dbReference type="PROSITE" id="PS50943"/>
    </source>
</evidence>